<dbReference type="InterPro" id="IPR009061">
    <property type="entry name" value="DNA-bd_dom_put_sf"/>
</dbReference>
<accession>A0A7W5F790</accession>
<dbReference type="GO" id="GO:0003677">
    <property type="term" value="F:DNA binding"/>
    <property type="evidence" value="ECO:0007669"/>
    <property type="project" value="UniProtKB-KW"/>
</dbReference>
<dbReference type="SUPFAM" id="SSF46955">
    <property type="entry name" value="Putative DNA-binding domain"/>
    <property type="match status" value="1"/>
</dbReference>
<reference evidence="3 4" key="1">
    <citation type="submission" date="2020-08" db="EMBL/GenBank/DDBJ databases">
        <title>Genomic Encyclopedia of Type Strains, Phase III (KMG-III): the genomes of soil and plant-associated and newly described type strains.</title>
        <authorList>
            <person name="Whitman W."/>
        </authorList>
    </citation>
    <scope>NUCLEOTIDE SEQUENCE [LARGE SCALE GENOMIC DNA]</scope>
    <source>
        <strain evidence="3 4">CECT 3302</strain>
    </source>
</reference>
<dbReference type="Proteomes" id="UP000577707">
    <property type="component" value="Unassembled WGS sequence"/>
</dbReference>
<comment type="caution">
    <text evidence="3">The sequence shown here is derived from an EMBL/GenBank/DDBJ whole genome shotgun (WGS) entry which is preliminary data.</text>
</comment>
<feature type="domain" description="HTH merR-type" evidence="2">
    <location>
        <begin position="9"/>
        <end position="79"/>
    </location>
</feature>
<keyword evidence="4" id="KW-1185">Reference proteome</keyword>
<proteinExistence type="predicted"/>
<dbReference type="PANTHER" id="PTHR30204:SF98">
    <property type="entry name" value="HTH-TYPE TRANSCRIPTIONAL REGULATOR ADHR"/>
    <property type="match status" value="1"/>
</dbReference>
<organism evidence="3 4">
    <name type="scientific">Nocardioides albus</name>
    <dbReference type="NCBI Taxonomy" id="1841"/>
    <lineage>
        <taxon>Bacteria</taxon>
        <taxon>Bacillati</taxon>
        <taxon>Actinomycetota</taxon>
        <taxon>Actinomycetes</taxon>
        <taxon>Propionibacteriales</taxon>
        <taxon>Nocardioidaceae</taxon>
        <taxon>Nocardioides</taxon>
    </lineage>
</organism>
<dbReference type="InterPro" id="IPR047057">
    <property type="entry name" value="MerR_fam"/>
</dbReference>
<evidence type="ECO:0000313" key="4">
    <source>
        <dbReference type="Proteomes" id="UP000577707"/>
    </source>
</evidence>
<dbReference type="AlphaFoldDB" id="A0A7W5F790"/>
<sequence length="153" mass="16673">MTATTSSRTYSIREVATLTGLPASTLRYYETIGLISPVSRGASSGHRVYDETDLDQLTGVACLAAIGLSIDDMRAYVANSRLGSDGAAEQIDMLTEHAAHLAREAENLELRRRYVGLKTDYWRAVAAGEQARAEEIGAQAHTLADRIRSRESQ</sequence>
<dbReference type="InterPro" id="IPR000551">
    <property type="entry name" value="MerR-type_HTH_dom"/>
</dbReference>
<dbReference type="Gene3D" id="1.10.1660.10">
    <property type="match status" value="1"/>
</dbReference>
<dbReference type="RefSeq" id="WP_183542309.1">
    <property type="nucleotide sequence ID" value="NZ_BMQT01000004.1"/>
</dbReference>
<dbReference type="GO" id="GO:0003700">
    <property type="term" value="F:DNA-binding transcription factor activity"/>
    <property type="evidence" value="ECO:0007669"/>
    <property type="project" value="InterPro"/>
</dbReference>
<gene>
    <name evidence="3" type="ORF">FHS12_000694</name>
</gene>
<name>A0A7W5F790_9ACTN</name>
<dbReference type="PANTHER" id="PTHR30204">
    <property type="entry name" value="REDOX-CYCLING DRUG-SENSING TRANSCRIPTIONAL ACTIVATOR SOXR"/>
    <property type="match status" value="1"/>
</dbReference>
<evidence type="ECO:0000256" key="1">
    <source>
        <dbReference type="ARBA" id="ARBA00023125"/>
    </source>
</evidence>
<evidence type="ECO:0000313" key="3">
    <source>
        <dbReference type="EMBL" id="MBB3087761.1"/>
    </source>
</evidence>
<dbReference type="PROSITE" id="PS50937">
    <property type="entry name" value="HTH_MERR_2"/>
    <property type="match status" value="1"/>
</dbReference>
<dbReference type="CDD" id="cd01109">
    <property type="entry name" value="HTH_YyaN"/>
    <property type="match status" value="1"/>
</dbReference>
<dbReference type="EMBL" id="JACHXG010000002">
    <property type="protein sequence ID" value="MBB3087761.1"/>
    <property type="molecule type" value="Genomic_DNA"/>
</dbReference>
<evidence type="ECO:0000259" key="2">
    <source>
        <dbReference type="PROSITE" id="PS50937"/>
    </source>
</evidence>
<protein>
    <submittedName>
        <fullName evidence="3">DNA-binding transcriptional MerR regulator</fullName>
    </submittedName>
</protein>
<dbReference type="SMART" id="SM00422">
    <property type="entry name" value="HTH_MERR"/>
    <property type="match status" value="1"/>
</dbReference>
<keyword evidence="1 3" id="KW-0238">DNA-binding</keyword>
<dbReference type="Pfam" id="PF13411">
    <property type="entry name" value="MerR_1"/>
    <property type="match status" value="1"/>
</dbReference>